<evidence type="ECO:0000313" key="15">
    <source>
        <dbReference type="EMBL" id="EKU95622.1"/>
    </source>
</evidence>
<evidence type="ECO:0000256" key="8">
    <source>
        <dbReference type="ARBA" id="ARBA00023136"/>
    </source>
</evidence>
<evidence type="ECO:0000313" key="16">
    <source>
        <dbReference type="Proteomes" id="UP000009888"/>
    </source>
</evidence>
<dbReference type="SUPFAM" id="SSF54631">
    <property type="entry name" value="CBS-domain pair"/>
    <property type="match status" value="1"/>
</dbReference>
<comment type="caution">
    <text evidence="15">The sequence shown here is derived from an EMBL/GenBank/DDBJ whole genome shotgun (WGS) entry which is preliminary data.</text>
</comment>
<proteinExistence type="inferred from homology"/>
<feature type="transmembrane region" description="Helical" evidence="12">
    <location>
        <begin position="98"/>
        <end position="122"/>
    </location>
</feature>
<dbReference type="AlphaFoldDB" id="K9EXB1"/>
<reference evidence="15 16" key="1">
    <citation type="submission" date="2012-09" db="EMBL/GenBank/DDBJ databases">
        <title>The Genome Sequence of Actinobaculum massiliae ACS-171-V-COL2.</title>
        <authorList>
            <consortium name="The Broad Institute Genome Sequencing Platform"/>
            <person name="Earl A."/>
            <person name="Ward D."/>
            <person name="Feldgarden M."/>
            <person name="Gevers D."/>
            <person name="Saerens B."/>
            <person name="Vaneechoutte M."/>
            <person name="Walker B."/>
            <person name="Young S.K."/>
            <person name="Zeng Q."/>
            <person name="Gargeya S."/>
            <person name="Fitzgerald M."/>
            <person name="Haas B."/>
            <person name="Abouelleil A."/>
            <person name="Alvarado L."/>
            <person name="Arachchi H.M."/>
            <person name="Berlin A."/>
            <person name="Chapman S.B."/>
            <person name="Goldberg J."/>
            <person name="Griggs A."/>
            <person name="Gujja S."/>
            <person name="Hansen M."/>
            <person name="Howarth C."/>
            <person name="Imamovic A."/>
            <person name="Larimer J."/>
            <person name="McCowen C."/>
            <person name="Montmayeur A."/>
            <person name="Murphy C."/>
            <person name="Neiman D."/>
            <person name="Pearson M."/>
            <person name="Priest M."/>
            <person name="Roberts A."/>
            <person name="Saif S."/>
            <person name="Shea T."/>
            <person name="Sisk P."/>
            <person name="Sykes S."/>
            <person name="Wortman J."/>
            <person name="Nusbaum C."/>
            <person name="Birren B."/>
        </authorList>
    </citation>
    <scope>NUCLEOTIDE SEQUENCE [LARGE SCALE GENOMIC DNA]</scope>
    <source>
        <strain evidence="16">ACS-171-V-Col2</strain>
    </source>
</reference>
<dbReference type="InterPro" id="IPR046342">
    <property type="entry name" value="CBS_dom_sf"/>
</dbReference>
<name>K9EXB1_9ACTO</name>
<evidence type="ECO:0000256" key="11">
    <source>
        <dbReference type="SAM" id="MobiDB-lite"/>
    </source>
</evidence>
<keyword evidence="3" id="KW-1003">Cell membrane</keyword>
<feature type="domain" description="CBS" evidence="13">
    <location>
        <begin position="288"/>
        <end position="348"/>
    </location>
</feature>
<evidence type="ECO:0000256" key="12">
    <source>
        <dbReference type="SAM" id="Phobius"/>
    </source>
</evidence>
<dbReference type="GO" id="GO:0050660">
    <property type="term" value="F:flavin adenine dinucleotide binding"/>
    <property type="evidence" value="ECO:0007669"/>
    <property type="project" value="InterPro"/>
</dbReference>
<keyword evidence="6 10" id="KW-1133">Transmembrane helix</keyword>
<dbReference type="InterPro" id="IPR005170">
    <property type="entry name" value="Transptr-assoc_dom"/>
</dbReference>
<dbReference type="GO" id="GO:0005886">
    <property type="term" value="C:plasma membrane"/>
    <property type="evidence" value="ECO:0007669"/>
    <property type="project" value="UniProtKB-SubCell"/>
</dbReference>
<dbReference type="InterPro" id="IPR000644">
    <property type="entry name" value="CBS_dom"/>
</dbReference>
<dbReference type="EMBL" id="AGWL01000002">
    <property type="protein sequence ID" value="EKU95622.1"/>
    <property type="molecule type" value="Genomic_DNA"/>
</dbReference>
<dbReference type="InterPro" id="IPR051676">
    <property type="entry name" value="UPF0053_domain"/>
</dbReference>
<dbReference type="SMART" id="SM00116">
    <property type="entry name" value="CBS"/>
    <property type="match status" value="2"/>
</dbReference>
<keyword evidence="4 10" id="KW-0812">Transmembrane</keyword>
<dbReference type="HOGENOM" id="CLU_015237_4_0_11"/>
<dbReference type="CDD" id="cd04590">
    <property type="entry name" value="CBS_pair_CorC_HlyC_assoc"/>
    <property type="match status" value="1"/>
</dbReference>
<keyword evidence="16" id="KW-1185">Reference proteome</keyword>
<protein>
    <recommendedName>
        <fullName evidence="17">CBS domain-containing protein</fullName>
    </recommendedName>
</protein>
<evidence type="ECO:0008006" key="17">
    <source>
        <dbReference type="Google" id="ProtNLM"/>
    </source>
</evidence>
<feature type="transmembrane region" description="Helical" evidence="12">
    <location>
        <begin position="57"/>
        <end position="77"/>
    </location>
</feature>
<dbReference type="eggNOG" id="COG1253">
    <property type="taxonomic scope" value="Bacteria"/>
</dbReference>
<feature type="compositionally biased region" description="Low complexity" evidence="11">
    <location>
        <begin position="436"/>
        <end position="451"/>
    </location>
</feature>
<sequence length="451" mass="47743">MTNIVLLLIGLLLTVGTGIFVAAEFSMVALDPAAVEAQADDDPKARTVSKRLKHLSLYLSACQVGITLTTILLGYVAQTPLTEIFNSWLGNTTLAQTAALAIAAAGAFIVVNLFSMLFGELVPKNMALANSLHTAELVSRPLHWFTVVFKPIIFLMNNTANWILRKMGIEPAEESSSARSASELGALVRQSAAAGTLEPSTAELLTASIGVGRLSAVDIMTDRGRVVSIPDTATAADVVELATATGFSRFPVTGPEGLDDIRGLVHLRRVVAIPYERRAEVAVTSSSIMLDAPVVPETMELPPLLLELRDVGLQMAVVVDEYGGTSGIVSLEDAVEEIVGEISDEHDSGSEPGHQTANGAWIVSGLVRPDELLREAGVALPEDGPYETLGGLIMTELGRVPRVGDSVHVDFASLKVISMDGRRVDEVEVRTDEAPSEASSQAPAAKEASDE</sequence>
<comment type="subcellular location">
    <subcellularLocation>
        <location evidence="1">Cell membrane</location>
        <topology evidence="1">Multi-pass membrane protein</topology>
    </subcellularLocation>
</comment>
<feature type="domain" description="CNNM transmembrane" evidence="14">
    <location>
        <begin position="1"/>
        <end position="201"/>
    </location>
</feature>
<keyword evidence="8 10" id="KW-0472">Membrane</keyword>
<evidence type="ECO:0000256" key="5">
    <source>
        <dbReference type="ARBA" id="ARBA00022737"/>
    </source>
</evidence>
<keyword evidence="5" id="KW-0677">Repeat</keyword>
<evidence type="ECO:0000256" key="9">
    <source>
        <dbReference type="PROSITE-ProRule" id="PRU00703"/>
    </source>
</evidence>
<comment type="similarity">
    <text evidence="2">Belongs to the UPF0053 family.</text>
</comment>
<evidence type="ECO:0000256" key="2">
    <source>
        <dbReference type="ARBA" id="ARBA00006337"/>
    </source>
</evidence>
<gene>
    <name evidence="15" type="ORF">HMPREF9233_00409</name>
</gene>
<dbReference type="Gene3D" id="3.30.465.10">
    <property type="match status" value="1"/>
</dbReference>
<dbReference type="PANTHER" id="PTHR43099:SF6">
    <property type="entry name" value="UPF0053 PROTEIN RV1842C"/>
    <property type="match status" value="1"/>
</dbReference>
<dbReference type="PROSITE" id="PS51371">
    <property type="entry name" value="CBS"/>
    <property type="match status" value="2"/>
</dbReference>
<evidence type="ECO:0000259" key="14">
    <source>
        <dbReference type="PROSITE" id="PS51846"/>
    </source>
</evidence>
<evidence type="ECO:0000256" key="7">
    <source>
        <dbReference type="ARBA" id="ARBA00023122"/>
    </source>
</evidence>
<dbReference type="InterPro" id="IPR044751">
    <property type="entry name" value="Ion_transp-like_CBS"/>
</dbReference>
<feature type="domain" description="CBS" evidence="13">
    <location>
        <begin position="220"/>
        <end position="280"/>
    </location>
</feature>
<dbReference type="InterPro" id="IPR036318">
    <property type="entry name" value="FAD-bd_PCMH-like_sf"/>
</dbReference>
<evidence type="ECO:0000259" key="13">
    <source>
        <dbReference type="PROSITE" id="PS51371"/>
    </source>
</evidence>
<evidence type="ECO:0000256" key="4">
    <source>
        <dbReference type="ARBA" id="ARBA00022692"/>
    </source>
</evidence>
<dbReference type="PATRIC" id="fig|883066.3.peg.428"/>
<keyword evidence="7 9" id="KW-0129">CBS domain</keyword>
<evidence type="ECO:0000256" key="1">
    <source>
        <dbReference type="ARBA" id="ARBA00004651"/>
    </source>
</evidence>
<dbReference type="Gene3D" id="3.10.580.10">
    <property type="entry name" value="CBS-domain"/>
    <property type="match status" value="1"/>
</dbReference>
<organism evidence="15 16">
    <name type="scientific">Actinobaculum massiliense ACS-171-V-Col2</name>
    <dbReference type="NCBI Taxonomy" id="883066"/>
    <lineage>
        <taxon>Bacteria</taxon>
        <taxon>Bacillati</taxon>
        <taxon>Actinomycetota</taxon>
        <taxon>Actinomycetes</taxon>
        <taxon>Actinomycetales</taxon>
        <taxon>Actinomycetaceae</taxon>
        <taxon>Actinobaculum</taxon>
    </lineage>
</organism>
<dbReference type="SMART" id="SM01091">
    <property type="entry name" value="CorC_HlyC"/>
    <property type="match status" value="1"/>
</dbReference>
<dbReference type="InterPro" id="IPR016169">
    <property type="entry name" value="FAD-bd_PCMH_sub2"/>
</dbReference>
<dbReference type="PROSITE" id="PS51846">
    <property type="entry name" value="CNNM"/>
    <property type="match status" value="1"/>
</dbReference>
<dbReference type="Pfam" id="PF00571">
    <property type="entry name" value="CBS"/>
    <property type="match status" value="1"/>
</dbReference>
<dbReference type="PANTHER" id="PTHR43099">
    <property type="entry name" value="UPF0053 PROTEIN YRKA"/>
    <property type="match status" value="1"/>
</dbReference>
<feature type="region of interest" description="Disordered" evidence="11">
    <location>
        <begin position="428"/>
        <end position="451"/>
    </location>
</feature>
<dbReference type="Pfam" id="PF03471">
    <property type="entry name" value="CorC_HlyC"/>
    <property type="match status" value="1"/>
</dbReference>
<dbReference type="STRING" id="202789.GCA_001457435_01727"/>
<accession>K9EXB1</accession>
<evidence type="ECO:0000256" key="3">
    <source>
        <dbReference type="ARBA" id="ARBA00022475"/>
    </source>
</evidence>
<dbReference type="RefSeq" id="WP_007000627.1">
    <property type="nucleotide sequence ID" value="NZ_JH992955.1"/>
</dbReference>
<evidence type="ECO:0000256" key="10">
    <source>
        <dbReference type="PROSITE-ProRule" id="PRU01193"/>
    </source>
</evidence>
<dbReference type="Proteomes" id="UP000009888">
    <property type="component" value="Unassembled WGS sequence"/>
</dbReference>
<evidence type="ECO:0000256" key="6">
    <source>
        <dbReference type="ARBA" id="ARBA00022989"/>
    </source>
</evidence>
<dbReference type="SUPFAM" id="SSF56176">
    <property type="entry name" value="FAD-binding/transporter-associated domain-like"/>
    <property type="match status" value="1"/>
</dbReference>
<dbReference type="InterPro" id="IPR002550">
    <property type="entry name" value="CNNM"/>
</dbReference>
<dbReference type="Pfam" id="PF01595">
    <property type="entry name" value="CNNM"/>
    <property type="match status" value="1"/>
</dbReference>